<proteinExistence type="predicted"/>
<organism evidence="1 2">
    <name type="scientific">Candidatus Syntrophosphaera thermopropionivorans</name>
    <dbReference type="NCBI Taxonomy" id="2593015"/>
    <lineage>
        <taxon>Bacteria</taxon>
        <taxon>Pseudomonadati</taxon>
        <taxon>Candidatus Cloacimonadota</taxon>
        <taxon>Candidatus Cloacimonadia</taxon>
        <taxon>Candidatus Cloacimonadales</taxon>
        <taxon>Candidatus Cloacimonadaceae</taxon>
        <taxon>Candidatus Syntrophosphaera</taxon>
    </lineage>
</organism>
<accession>A0AC61QI31</accession>
<protein>
    <submittedName>
        <fullName evidence="1">RdgB/HAM1 family non-canonical purine NTP pyrophosphatase</fullName>
    </submittedName>
</protein>
<dbReference type="Proteomes" id="UP000294588">
    <property type="component" value="Unassembled WGS sequence"/>
</dbReference>
<evidence type="ECO:0000313" key="1">
    <source>
        <dbReference type="EMBL" id="TDF72614.1"/>
    </source>
</evidence>
<sequence length="203" mass="22318">MFTLLLASHNQDKAKELKALLSGMNIQLLTLNDFPNIVPTIEDQDTISANAMKKAFEASLKTGLVSLADDTGLFIKALNDKPGVYSARFAGEHCSYKDNRMKVLKLMEGITNRYAEFRTCVALSAPDGIISFKIGILEGNITTEERGTNGFGYDSIFMPLSFNKTYAEMTDTEKNSISHRAKAIEAIIPIIKELIESSKGGLQ</sequence>
<name>A0AC61QI31_9BACT</name>
<comment type="caution">
    <text evidence="1">The sequence shown here is derived from an EMBL/GenBank/DDBJ whole genome shotgun (WGS) entry which is preliminary data.</text>
</comment>
<evidence type="ECO:0000313" key="2">
    <source>
        <dbReference type="Proteomes" id="UP000294588"/>
    </source>
</evidence>
<reference evidence="1" key="1">
    <citation type="submission" date="2019-03" db="EMBL/GenBank/DDBJ databases">
        <title>Candidatus Syntrophosphaera thermopropionivorans: a novel player in syntrophic propionate oxidation during anaerobic digestion.</title>
        <authorList>
            <person name="Dyksma S."/>
        </authorList>
    </citation>
    <scope>NUCLEOTIDE SEQUENCE</scope>
    <source>
        <strain evidence="1">W5</strain>
    </source>
</reference>
<dbReference type="EMBL" id="SMOG01000022">
    <property type="protein sequence ID" value="TDF72614.1"/>
    <property type="molecule type" value="Genomic_DNA"/>
</dbReference>
<keyword evidence="2" id="KW-1185">Reference proteome</keyword>
<gene>
    <name evidence="1" type="primary">rdgB</name>
    <name evidence="1" type="ORF">E0946_05970</name>
</gene>